<name>A0A814DL07_9BILA</name>
<dbReference type="Proteomes" id="UP000663879">
    <property type="component" value="Unassembled WGS sequence"/>
</dbReference>
<accession>A0A814DL07</accession>
<protein>
    <submittedName>
        <fullName evidence="2">Uncharacterized protein</fullName>
    </submittedName>
</protein>
<feature type="region of interest" description="Disordered" evidence="1">
    <location>
        <begin position="1"/>
        <end position="21"/>
    </location>
</feature>
<dbReference type="AlphaFoldDB" id="A0A814DL07"/>
<proteinExistence type="predicted"/>
<sequence length="138" mass="15944">MRVDRIYENDRDLNEGINDENDHYEKESCELEYESNSCNEDGFEERFYNNTCALPSPNSSSMENNGDSRVPINGTPVYELENKKEIEYQNKNAKEVFLEYVQYFNDDGTTITRPRIDGLPPVEAKTALETVPIPSDLF</sequence>
<organism evidence="2 3">
    <name type="scientific">Brachionus calyciflorus</name>
    <dbReference type="NCBI Taxonomy" id="104777"/>
    <lineage>
        <taxon>Eukaryota</taxon>
        <taxon>Metazoa</taxon>
        <taxon>Spiralia</taxon>
        <taxon>Gnathifera</taxon>
        <taxon>Rotifera</taxon>
        <taxon>Eurotatoria</taxon>
        <taxon>Monogononta</taxon>
        <taxon>Pseudotrocha</taxon>
        <taxon>Ploima</taxon>
        <taxon>Brachionidae</taxon>
        <taxon>Brachionus</taxon>
    </lineage>
</organism>
<evidence type="ECO:0000313" key="2">
    <source>
        <dbReference type="EMBL" id="CAF0957184.1"/>
    </source>
</evidence>
<evidence type="ECO:0000256" key="1">
    <source>
        <dbReference type="SAM" id="MobiDB-lite"/>
    </source>
</evidence>
<comment type="caution">
    <text evidence="2">The sequence shown here is derived from an EMBL/GenBank/DDBJ whole genome shotgun (WGS) entry which is preliminary data.</text>
</comment>
<reference evidence="2" key="1">
    <citation type="submission" date="2021-02" db="EMBL/GenBank/DDBJ databases">
        <authorList>
            <person name="Nowell W R."/>
        </authorList>
    </citation>
    <scope>NUCLEOTIDE SEQUENCE</scope>
    <source>
        <strain evidence="2">Ploen Becks lab</strain>
    </source>
</reference>
<gene>
    <name evidence="2" type="ORF">OXX778_LOCUS14255</name>
</gene>
<evidence type="ECO:0000313" key="3">
    <source>
        <dbReference type="Proteomes" id="UP000663879"/>
    </source>
</evidence>
<keyword evidence="3" id="KW-1185">Reference proteome</keyword>
<dbReference type="EMBL" id="CAJNOC010002901">
    <property type="protein sequence ID" value="CAF0957184.1"/>
    <property type="molecule type" value="Genomic_DNA"/>
</dbReference>